<accession>A0A9P0M4P3</accession>
<proteinExistence type="predicted"/>
<sequence>MQNNARVKTDYLFLNQSALAGTYLYSSRNSS</sequence>
<organism evidence="1 2">
    <name type="scientific">Acanthoscelides obtectus</name>
    <name type="common">Bean weevil</name>
    <name type="synonym">Bruchus obtectus</name>
    <dbReference type="NCBI Taxonomy" id="200917"/>
    <lineage>
        <taxon>Eukaryota</taxon>
        <taxon>Metazoa</taxon>
        <taxon>Ecdysozoa</taxon>
        <taxon>Arthropoda</taxon>
        <taxon>Hexapoda</taxon>
        <taxon>Insecta</taxon>
        <taxon>Pterygota</taxon>
        <taxon>Neoptera</taxon>
        <taxon>Endopterygota</taxon>
        <taxon>Coleoptera</taxon>
        <taxon>Polyphaga</taxon>
        <taxon>Cucujiformia</taxon>
        <taxon>Chrysomeloidea</taxon>
        <taxon>Chrysomelidae</taxon>
        <taxon>Bruchinae</taxon>
        <taxon>Bruchini</taxon>
        <taxon>Acanthoscelides</taxon>
    </lineage>
</organism>
<dbReference type="Proteomes" id="UP001152888">
    <property type="component" value="Unassembled WGS sequence"/>
</dbReference>
<evidence type="ECO:0000313" key="1">
    <source>
        <dbReference type="EMBL" id="CAH2004928.1"/>
    </source>
</evidence>
<keyword evidence="2" id="KW-1185">Reference proteome</keyword>
<comment type="caution">
    <text evidence="1">The sequence shown here is derived from an EMBL/GenBank/DDBJ whole genome shotgun (WGS) entry which is preliminary data.</text>
</comment>
<dbReference type="AlphaFoldDB" id="A0A9P0M4P3"/>
<reference evidence="1" key="1">
    <citation type="submission" date="2022-03" db="EMBL/GenBank/DDBJ databases">
        <authorList>
            <person name="Sayadi A."/>
        </authorList>
    </citation>
    <scope>NUCLEOTIDE SEQUENCE</scope>
</reference>
<protein>
    <submittedName>
        <fullName evidence="1">Uncharacterized protein</fullName>
    </submittedName>
</protein>
<name>A0A9P0M4P3_ACAOB</name>
<evidence type="ECO:0000313" key="2">
    <source>
        <dbReference type="Proteomes" id="UP001152888"/>
    </source>
</evidence>
<dbReference type="EMBL" id="CAKOFQ010007610">
    <property type="protein sequence ID" value="CAH2004928.1"/>
    <property type="molecule type" value="Genomic_DNA"/>
</dbReference>
<gene>
    <name evidence="1" type="ORF">ACAOBT_LOCUS28233</name>
</gene>